<dbReference type="Pfam" id="PF07552">
    <property type="entry name" value="Coat_X"/>
    <property type="match status" value="1"/>
</dbReference>
<organism evidence="3 4">
    <name type="scientific">Bacillus licheniformis</name>
    <dbReference type="NCBI Taxonomy" id="1402"/>
    <lineage>
        <taxon>Bacteria</taxon>
        <taxon>Bacillati</taxon>
        <taxon>Bacillota</taxon>
        <taxon>Bacilli</taxon>
        <taxon>Bacillales</taxon>
        <taxon>Bacillaceae</taxon>
        <taxon>Bacillus</taxon>
    </lineage>
</organism>
<dbReference type="Proteomes" id="UP000435910">
    <property type="component" value="Unassembled WGS sequence"/>
</dbReference>
<evidence type="ECO:0000313" key="4">
    <source>
        <dbReference type="Proteomes" id="UP000435910"/>
    </source>
</evidence>
<proteinExistence type="predicted"/>
<dbReference type="AlphaFoldDB" id="A0A1Y0YDI8"/>
<evidence type="ECO:0000313" key="5">
    <source>
        <dbReference type="Proteomes" id="UP000595038"/>
    </source>
</evidence>
<dbReference type="EMBL" id="CP065647">
    <property type="protein sequence ID" value="QPR72173.1"/>
    <property type="molecule type" value="Genomic_DNA"/>
</dbReference>
<dbReference type="GO" id="GO:0031160">
    <property type="term" value="C:spore wall"/>
    <property type="evidence" value="ECO:0007669"/>
    <property type="project" value="InterPro"/>
</dbReference>
<gene>
    <name evidence="3" type="ORF">CHCC16736_3479</name>
    <name evidence="2" type="ORF">I6G80_20535</name>
</gene>
<dbReference type="InterPro" id="IPR011428">
    <property type="entry name" value="Spore_coat_X/V"/>
</dbReference>
<dbReference type="Proteomes" id="UP000595038">
    <property type="component" value="Chromosome"/>
</dbReference>
<dbReference type="RefSeq" id="WP_009328807.1">
    <property type="nucleotide sequence ID" value="NZ_BEXU01000009.1"/>
</dbReference>
<name>A0A1Y0YDI8_BACLI</name>
<dbReference type="GO" id="GO:0030435">
    <property type="term" value="P:sporulation resulting in formation of a cellular spore"/>
    <property type="evidence" value="ECO:0007669"/>
    <property type="project" value="InterPro"/>
</dbReference>
<dbReference type="EMBL" id="NILC01000021">
    <property type="protein sequence ID" value="TWL28877.1"/>
    <property type="molecule type" value="Genomic_DNA"/>
</dbReference>
<sequence length="128" mass="14258">MSFHEKAEALYAETFDELHREYDQLIEVIDSEHVTVNTANITAALSLQAIVISLTILSAQLAIEDEDTADIVSEHLLAVHRLQSRRRVIIKVIGSRNVTITLSSLEILLSVQVLTEVLIALITELDIL</sequence>
<evidence type="ECO:0000313" key="3">
    <source>
        <dbReference type="EMBL" id="TWL28877.1"/>
    </source>
</evidence>
<protein>
    <submittedName>
        <fullName evidence="2 3">Spore coat protein</fullName>
    </submittedName>
</protein>
<reference evidence="2 5" key="2">
    <citation type="submission" date="2020-12" db="EMBL/GenBank/DDBJ databases">
        <title>FDA dAtabase for Regulatory Grade micrObial Sequences (FDA-ARGOS): Supporting development and validation of Infectious Disease Dx tests.</title>
        <authorList>
            <person name="Nelson B."/>
            <person name="Plummer A."/>
            <person name="Tallon L."/>
            <person name="Sadzewicz L."/>
            <person name="Zhao X."/>
            <person name="Boylan J."/>
            <person name="Ott S."/>
            <person name="Bowen H."/>
            <person name="Vavikolanu K."/>
            <person name="Mehta A."/>
            <person name="Aluvathingal J."/>
            <person name="Nadendla S."/>
            <person name="Myers T."/>
            <person name="Yan Y."/>
            <person name="Sichtig H."/>
        </authorList>
    </citation>
    <scope>NUCLEOTIDE SEQUENCE [LARGE SCALE GENOMIC DNA]</scope>
    <source>
        <strain evidence="2 5">FDAARGOS_923</strain>
    </source>
</reference>
<dbReference type="GeneID" id="92862144"/>
<accession>A0A1Y0YDI8</accession>
<keyword evidence="3" id="KW-0167">Capsid protein</keyword>
<evidence type="ECO:0000259" key="1">
    <source>
        <dbReference type="Pfam" id="PF07552"/>
    </source>
</evidence>
<feature type="domain" description="Spore coat protein X/V" evidence="1">
    <location>
        <begin position="72"/>
        <end position="127"/>
    </location>
</feature>
<keyword evidence="3" id="KW-0946">Virion</keyword>
<reference evidence="3 4" key="1">
    <citation type="submission" date="2019-06" db="EMBL/GenBank/DDBJ databases">
        <title>Genome sequence analysis of &gt;100 Bacillus licheniformis strains suggests intrinsic resistance to this species.</title>
        <authorList>
            <person name="Wels M."/>
            <person name="Siezen R.J."/>
            <person name="Johansen E."/>
            <person name="Stuer-Lauridsen B."/>
            <person name="Bjerre K."/>
            <person name="Nielsen B.K.K."/>
        </authorList>
    </citation>
    <scope>NUCLEOTIDE SEQUENCE [LARGE SCALE GENOMIC DNA]</scope>
    <source>
        <strain evidence="3 4">BAC-16736</strain>
    </source>
</reference>
<evidence type="ECO:0000313" key="2">
    <source>
        <dbReference type="EMBL" id="QPR72173.1"/>
    </source>
</evidence>